<dbReference type="RefSeq" id="WP_166402305.1">
    <property type="nucleotide sequence ID" value="NZ_JAANHS010000003.1"/>
</dbReference>
<organism evidence="1 2">
    <name type="scientific">Rhodobacter calidifons</name>
    <dbReference type="NCBI Taxonomy" id="2715277"/>
    <lineage>
        <taxon>Bacteria</taxon>
        <taxon>Pseudomonadati</taxon>
        <taxon>Pseudomonadota</taxon>
        <taxon>Alphaproteobacteria</taxon>
        <taxon>Rhodobacterales</taxon>
        <taxon>Rhodobacter group</taxon>
        <taxon>Rhodobacter</taxon>
    </lineage>
</organism>
<comment type="caution">
    <text evidence="1">The sequence shown here is derived from an EMBL/GenBank/DDBJ whole genome shotgun (WGS) entry which is preliminary data.</text>
</comment>
<sequence length="64" mass="7032">MIIQMKTKRRWILSILEAVGDGTDSRVLARATVRQTSGRTAVAGQKGFAMRLKSATRQLSDAAR</sequence>
<accession>A0ABX0G4W3</accession>
<evidence type="ECO:0000313" key="2">
    <source>
        <dbReference type="Proteomes" id="UP001515660"/>
    </source>
</evidence>
<gene>
    <name evidence="1" type="ORF">G8O29_05870</name>
</gene>
<name>A0ABX0G4W3_9RHOB</name>
<protein>
    <submittedName>
        <fullName evidence="1">Uncharacterized protein</fullName>
    </submittedName>
</protein>
<dbReference type="Proteomes" id="UP001515660">
    <property type="component" value="Unassembled WGS sequence"/>
</dbReference>
<dbReference type="EMBL" id="JAANHS010000003">
    <property type="protein sequence ID" value="NHB76270.1"/>
    <property type="molecule type" value="Genomic_DNA"/>
</dbReference>
<reference evidence="1 2" key="1">
    <citation type="journal article" date="2022" name="Microorganisms">
        <title>Genome Sequence and Characterization of a Xanthorhodopsin-Containing, Aerobic Anoxygenic Phototrophic Rhodobacter Species, Isolated from Mesophilic Conditions at Yellowstone National Park.</title>
        <authorList>
            <person name="Kyndt J.A."/>
            <person name="Robertson S."/>
            <person name="Shoffstall I.B."/>
            <person name="Ramaley R.F."/>
            <person name="Meyer T.E."/>
        </authorList>
    </citation>
    <scope>NUCLEOTIDE SEQUENCE [LARGE SCALE GENOMIC DNA]</scope>
    <source>
        <strain evidence="1 2">M37P</strain>
    </source>
</reference>
<proteinExistence type="predicted"/>
<keyword evidence="2" id="KW-1185">Reference proteome</keyword>
<evidence type="ECO:0000313" key="1">
    <source>
        <dbReference type="EMBL" id="NHB76270.1"/>
    </source>
</evidence>